<keyword evidence="2" id="KW-0812">Transmembrane</keyword>
<feature type="transmembrane region" description="Helical" evidence="2">
    <location>
        <begin position="67"/>
        <end position="84"/>
    </location>
</feature>
<evidence type="ECO:0000256" key="2">
    <source>
        <dbReference type="SAM" id="Phobius"/>
    </source>
</evidence>
<dbReference type="Proteomes" id="UP001589645">
    <property type="component" value="Unassembled WGS sequence"/>
</dbReference>
<dbReference type="RefSeq" id="WP_390191427.1">
    <property type="nucleotide sequence ID" value="NZ_JBHMEP010000001.1"/>
</dbReference>
<keyword evidence="5" id="KW-1185">Reference proteome</keyword>
<dbReference type="EC" id="2.7.7.65" evidence="1"/>
<comment type="caution">
    <text evidence="4">The sequence shown here is derived from an EMBL/GenBank/DDBJ whole genome shotgun (WGS) entry which is preliminary data.</text>
</comment>
<dbReference type="InterPro" id="IPR043128">
    <property type="entry name" value="Rev_trsase/Diguanyl_cyclase"/>
</dbReference>
<evidence type="ECO:0000259" key="3">
    <source>
        <dbReference type="PROSITE" id="PS50887"/>
    </source>
</evidence>
<keyword evidence="2" id="KW-0472">Membrane</keyword>
<dbReference type="CDD" id="cd01949">
    <property type="entry name" value="GGDEF"/>
    <property type="match status" value="1"/>
</dbReference>
<accession>A0ABV5HLM8</accession>
<sequence length="256" mass="30094">MSILPFQSHLQISIVFFTYRDNNYKYNIIETEKWKFENYFYSIERFIDNKTKFIYKISLSSLLIKNSWLLLVFIILFSIIFWKWDESKFHKSKFYAAEKTSSHDELTDLYNRKIFRDHDFLTRVASEGASIIAIDGNRIKKINDTYGHATGDKAIKLIAEKMKLTFRKTDYLIRCGGDEFIAVLPGCNLQKASNLTEELRYQIATQPITKKDDIRVTISAGIVSKSNYENIQEAIVRADEVLYQDKLNHRHSDRPE</sequence>
<dbReference type="Pfam" id="PF00990">
    <property type="entry name" value="GGDEF"/>
    <property type="match status" value="1"/>
</dbReference>
<proteinExistence type="predicted"/>
<keyword evidence="4" id="KW-0808">Transferase</keyword>
<dbReference type="InterPro" id="IPR000160">
    <property type="entry name" value="GGDEF_dom"/>
</dbReference>
<dbReference type="SUPFAM" id="SSF55073">
    <property type="entry name" value="Nucleotide cyclase"/>
    <property type="match status" value="1"/>
</dbReference>
<dbReference type="GO" id="GO:0052621">
    <property type="term" value="F:diguanylate cyclase activity"/>
    <property type="evidence" value="ECO:0007669"/>
    <property type="project" value="UniProtKB-EC"/>
</dbReference>
<dbReference type="InterPro" id="IPR029787">
    <property type="entry name" value="Nucleotide_cyclase"/>
</dbReference>
<gene>
    <name evidence="4" type="ORF">ACFFUV_09125</name>
</gene>
<dbReference type="SMART" id="SM00267">
    <property type="entry name" value="GGDEF"/>
    <property type="match status" value="1"/>
</dbReference>
<dbReference type="EMBL" id="JBHMEP010000001">
    <property type="protein sequence ID" value="MFB9135124.1"/>
    <property type="molecule type" value="Genomic_DNA"/>
</dbReference>
<name>A0ABV5HLM8_9VIBR</name>
<keyword evidence="4" id="KW-0548">Nucleotidyltransferase</keyword>
<dbReference type="PROSITE" id="PS50887">
    <property type="entry name" value="GGDEF"/>
    <property type="match status" value="1"/>
</dbReference>
<evidence type="ECO:0000313" key="5">
    <source>
        <dbReference type="Proteomes" id="UP001589645"/>
    </source>
</evidence>
<feature type="domain" description="GGDEF" evidence="3">
    <location>
        <begin position="127"/>
        <end position="256"/>
    </location>
</feature>
<evidence type="ECO:0000256" key="1">
    <source>
        <dbReference type="ARBA" id="ARBA00012528"/>
    </source>
</evidence>
<keyword evidence="2" id="KW-1133">Transmembrane helix</keyword>
<dbReference type="InterPro" id="IPR050469">
    <property type="entry name" value="Diguanylate_Cyclase"/>
</dbReference>
<protein>
    <recommendedName>
        <fullName evidence="1">diguanylate cyclase</fullName>
        <ecNumber evidence="1">2.7.7.65</ecNumber>
    </recommendedName>
</protein>
<organism evidence="4 5">
    <name type="scientific">Vibrio olivae</name>
    <dbReference type="NCBI Taxonomy" id="1243002"/>
    <lineage>
        <taxon>Bacteria</taxon>
        <taxon>Pseudomonadati</taxon>
        <taxon>Pseudomonadota</taxon>
        <taxon>Gammaproteobacteria</taxon>
        <taxon>Vibrionales</taxon>
        <taxon>Vibrionaceae</taxon>
        <taxon>Vibrio</taxon>
    </lineage>
</organism>
<dbReference type="Gene3D" id="3.30.70.270">
    <property type="match status" value="1"/>
</dbReference>
<dbReference type="PANTHER" id="PTHR45138">
    <property type="entry name" value="REGULATORY COMPONENTS OF SENSORY TRANSDUCTION SYSTEM"/>
    <property type="match status" value="1"/>
</dbReference>
<reference evidence="4 5" key="1">
    <citation type="submission" date="2024-09" db="EMBL/GenBank/DDBJ databases">
        <authorList>
            <person name="Sun Q."/>
            <person name="Mori K."/>
        </authorList>
    </citation>
    <scope>NUCLEOTIDE SEQUENCE [LARGE SCALE GENOMIC DNA]</scope>
    <source>
        <strain evidence="4 5">CECT 8064</strain>
    </source>
</reference>
<evidence type="ECO:0000313" key="4">
    <source>
        <dbReference type="EMBL" id="MFB9135124.1"/>
    </source>
</evidence>
<dbReference type="NCBIfam" id="TIGR00254">
    <property type="entry name" value="GGDEF"/>
    <property type="match status" value="1"/>
</dbReference>
<dbReference type="PANTHER" id="PTHR45138:SF24">
    <property type="entry name" value="DIGUANYLATE CYCLASE DGCC-RELATED"/>
    <property type="match status" value="1"/>
</dbReference>